<evidence type="ECO:0000313" key="1">
    <source>
        <dbReference type="EMBL" id="SFK81037.1"/>
    </source>
</evidence>
<protein>
    <submittedName>
        <fullName evidence="1">Uncharacterized protein</fullName>
    </submittedName>
</protein>
<gene>
    <name evidence="1" type="ORF">SAMN04488004_102190</name>
</gene>
<keyword evidence="2" id="KW-1185">Reference proteome</keyword>
<dbReference type="Proteomes" id="UP000199550">
    <property type="component" value="Unassembled WGS sequence"/>
</dbReference>
<dbReference type="EMBL" id="FOTF01000002">
    <property type="protein sequence ID" value="SFK81037.1"/>
    <property type="molecule type" value="Genomic_DNA"/>
</dbReference>
<sequence length="221" mass="24611">MAMGENNFSIEQTRGSVSIASKWAHAASSGKDLNSVLTDFRKLVSAETVQVVRRMSHFDRTRMIARQTESDGKLFSRPARSFASAMLGDMLHKTHCGNVFFMTALLSDSDTKDYLEPLGLRDVGIVSLSNEDDCTDFLEFHFNFRLVDHDRQLLQVLGPVLSKSWSDRTAGVAAAHLAKKSVSDGASMRKGVRKYFEHKKSSRIDAVRVSDLHAGSRRRSA</sequence>
<dbReference type="AlphaFoldDB" id="A0A1I4CL83"/>
<organism evidence="1 2">
    <name type="scientific">Loktanella salsilacus</name>
    <dbReference type="NCBI Taxonomy" id="195913"/>
    <lineage>
        <taxon>Bacteria</taxon>
        <taxon>Pseudomonadati</taxon>
        <taxon>Pseudomonadota</taxon>
        <taxon>Alphaproteobacteria</taxon>
        <taxon>Rhodobacterales</taxon>
        <taxon>Roseobacteraceae</taxon>
        <taxon>Loktanella</taxon>
    </lineage>
</organism>
<evidence type="ECO:0000313" key="2">
    <source>
        <dbReference type="Proteomes" id="UP000199550"/>
    </source>
</evidence>
<proteinExistence type="predicted"/>
<dbReference type="OrthoDB" id="5497412at2"/>
<dbReference type="RefSeq" id="WP_139222575.1">
    <property type="nucleotide sequence ID" value="NZ_FOTF01000002.1"/>
</dbReference>
<name>A0A1I4CL83_9RHOB</name>
<reference evidence="1 2" key="1">
    <citation type="submission" date="2016-10" db="EMBL/GenBank/DDBJ databases">
        <authorList>
            <person name="de Groot N.N."/>
        </authorList>
    </citation>
    <scope>NUCLEOTIDE SEQUENCE [LARGE SCALE GENOMIC DNA]</scope>
    <source>
        <strain evidence="1 2">DSM 16199</strain>
    </source>
</reference>
<accession>A0A1I4CL83</accession>
<dbReference type="STRING" id="195913.SAMN04488004_102190"/>